<dbReference type="InterPro" id="IPR036412">
    <property type="entry name" value="HAD-like_sf"/>
</dbReference>
<evidence type="ECO:0000256" key="1">
    <source>
        <dbReference type="SAM" id="MobiDB-lite"/>
    </source>
</evidence>
<reference evidence="2" key="1">
    <citation type="submission" date="2023-03" db="EMBL/GenBank/DDBJ databases">
        <title>Complete genome of Cladonia borealis.</title>
        <authorList>
            <person name="Park H."/>
        </authorList>
    </citation>
    <scope>NUCLEOTIDE SEQUENCE</scope>
    <source>
        <strain evidence="2">ANT050790</strain>
    </source>
</reference>
<dbReference type="Proteomes" id="UP001166286">
    <property type="component" value="Unassembled WGS sequence"/>
</dbReference>
<dbReference type="InterPro" id="IPR023214">
    <property type="entry name" value="HAD_sf"/>
</dbReference>
<dbReference type="InterPro" id="IPR052898">
    <property type="entry name" value="ACAD10-like"/>
</dbReference>
<evidence type="ECO:0000313" key="3">
    <source>
        <dbReference type="Proteomes" id="UP001166286"/>
    </source>
</evidence>
<name>A0AA39QZ12_9LECA</name>
<dbReference type="InterPro" id="IPR023198">
    <property type="entry name" value="PGP-like_dom2"/>
</dbReference>
<feature type="compositionally biased region" description="Low complexity" evidence="1">
    <location>
        <begin position="125"/>
        <end position="141"/>
    </location>
</feature>
<dbReference type="PANTHER" id="PTHR47829">
    <property type="entry name" value="HYDROLASE, PUTATIVE (AFU_ORTHOLOGUE AFUA_1G12880)-RELATED"/>
    <property type="match status" value="1"/>
</dbReference>
<evidence type="ECO:0008006" key="4">
    <source>
        <dbReference type="Google" id="ProtNLM"/>
    </source>
</evidence>
<dbReference type="Gene3D" id="3.40.50.1000">
    <property type="entry name" value="HAD superfamily/HAD-like"/>
    <property type="match status" value="2"/>
</dbReference>
<dbReference type="Gene3D" id="1.10.150.240">
    <property type="entry name" value="Putative phosphatase, domain 2"/>
    <property type="match status" value="2"/>
</dbReference>
<dbReference type="PANTHER" id="PTHR47829:SF1">
    <property type="entry name" value="HAD FAMILY PHOSPHATASE"/>
    <property type="match status" value="1"/>
</dbReference>
<gene>
    <name evidence="2" type="ORF">JMJ35_005727</name>
</gene>
<evidence type="ECO:0000313" key="2">
    <source>
        <dbReference type="EMBL" id="KAK0511877.1"/>
    </source>
</evidence>
<dbReference type="SUPFAM" id="SSF56784">
    <property type="entry name" value="HAD-like"/>
    <property type="match status" value="1"/>
</dbReference>
<feature type="region of interest" description="Disordered" evidence="1">
    <location>
        <begin position="95"/>
        <end position="202"/>
    </location>
</feature>
<comment type="caution">
    <text evidence="2">The sequence shown here is derived from an EMBL/GenBank/DDBJ whole genome shotgun (WGS) entry which is preliminary data.</text>
</comment>
<organism evidence="2 3">
    <name type="scientific">Cladonia borealis</name>
    <dbReference type="NCBI Taxonomy" id="184061"/>
    <lineage>
        <taxon>Eukaryota</taxon>
        <taxon>Fungi</taxon>
        <taxon>Dikarya</taxon>
        <taxon>Ascomycota</taxon>
        <taxon>Pezizomycotina</taxon>
        <taxon>Lecanoromycetes</taxon>
        <taxon>OSLEUM clade</taxon>
        <taxon>Lecanoromycetidae</taxon>
        <taxon>Lecanorales</taxon>
        <taxon>Lecanorineae</taxon>
        <taxon>Cladoniaceae</taxon>
        <taxon>Cladonia</taxon>
    </lineage>
</organism>
<keyword evidence="3" id="KW-1185">Reference proteome</keyword>
<sequence>MASQKRPKVVLFDIGGVCVLSPFQGIIDFERKHRLPTNWINYAIRYSSPNGHWQRLERGEIKMDADFFKGFTADLHNKNAWSDFHTKFRKEKRLKDIANPTQLGDPVSLKAEAADSHPTDDDLGAQPSQPTSQPPSNAQNNEKPSLSKLAKDTTIGDPISLESEEVVETSPPPKSNSISHPQPTEPIVAPSPTKTTSNIPPLPSIDGESLFWTMMSASRSPDPYIFPALQRLHALSPRPILAALSNTVIYPPDHPWSNPDRPSSPSSADTSPFIFNPRTFFDIYIASAEVGMRKPARDIYLHTIHALDAYDKKERRGSGVSGEDIVFLDDIGENLKMGREVGMRTVRVMLGKTWRAVKELERILGVELMDEKTRRAKL</sequence>
<dbReference type="AlphaFoldDB" id="A0AA39QZ12"/>
<dbReference type="EMBL" id="JAFEKC020000012">
    <property type="protein sequence ID" value="KAK0511877.1"/>
    <property type="molecule type" value="Genomic_DNA"/>
</dbReference>
<protein>
    <recommendedName>
        <fullName evidence="4">Epoxide hydrolase</fullName>
    </recommendedName>
</protein>
<accession>A0AA39QZ12</accession>
<proteinExistence type="predicted"/>